<feature type="transmembrane region" description="Helical" evidence="7">
    <location>
        <begin position="29"/>
        <end position="49"/>
    </location>
</feature>
<keyword evidence="2" id="KW-0813">Transport</keyword>
<evidence type="ECO:0000256" key="7">
    <source>
        <dbReference type="SAM" id="Phobius"/>
    </source>
</evidence>
<evidence type="ECO:0000256" key="6">
    <source>
        <dbReference type="ARBA" id="ARBA00023136"/>
    </source>
</evidence>
<dbReference type="Proteomes" id="UP000217211">
    <property type="component" value="Plasmid pSJ05684b"/>
</dbReference>
<keyword evidence="8" id="KW-0614">Plasmid</keyword>
<dbReference type="KEGG" id="esj:SJ05684_b58150"/>
<sequence>MADLTGSAGRIREPHAHHSDLRAQRVRSAWVFLAPALLVLALVASWPLIRTVYFSLTNASLTNLAGAEFIGFDNYLTWITLKSGRTIYWGLLADPSWCCFRERGDGSGAGRRSGAERAFSGPRPGTRGYPHFLGDPHHRLGEDVGLDAQRPVRHPQRPTACLLKSTSIQGQDMQQFKFLQRPLRVCAALWSQ</sequence>
<dbReference type="InterPro" id="IPR035906">
    <property type="entry name" value="MetI-like_sf"/>
</dbReference>
<keyword evidence="9" id="KW-1185">Reference proteome</keyword>
<dbReference type="AlphaFoldDB" id="A0A249PM13"/>
<geneLocation type="plasmid" evidence="9">
    <name>psj05684b</name>
</geneLocation>
<keyword evidence="5 7" id="KW-1133">Transmembrane helix</keyword>
<evidence type="ECO:0000256" key="2">
    <source>
        <dbReference type="ARBA" id="ARBA00022448"/>
    </source>
</evidence>
<reference evidence="8 9" key="1">
    <citation type="submission" date="2017-08" db="EMBL/GenBank/DDBJ databases">
        <title>Multipartite genome sequences of Sinorhizobium species nodulating soybeans.</title>
        <authorList>
            <person name="Tian C.F."/>
        </authorList>
    </citation>
    <scope>NUCLEOTIDE SEQUENCE [LARGE SCALE GENOMIC DNA]</scope>
    <source>
        <strain evidence="8 9">CCBAU 05684</strain>
        <plasmid evidence="9">psj05684b</plasmid>
    </source>
</reference>
<evidence type="ECO:0000256" key="3">
    <source>
        <dbReference type="ARBA" id="ARBA00022475"/>
    </source>
</evidence>
<proteinExistence type="predicted"/>
<gene>
    <name evidence="8" type="ORF">SJ05684_b58150</name>
</gene>
<keyword evidence="6 7" id="KW-0472">Membrane</keyword>
<dbReference type="PANTHER" id="PTHR43005">
    <property type="entry name" value="BLR7065 PROTEIN"/>
    <property type="match status" value="1"/>
</dbReference>
<protein>
    <submittedName>
        <fullName evidence="8">Maltose/maltodextrin ABC transporter, permease protein MalF</fullName>
    </submittedName>
</protein>
<accession>A0A249PM13</accession>
<name>A0A249PM13_9HYPH</name>
<evidence type="ECO:0000313" key="9">
    <source>
        <dbReference type="Proteomes" id="UP000217211"/>
    </source>
</evidence>
<dbReference type="EMBL" id="CP023068">
    <property type="protein sequence ID" value="ASY66797.1"/>
    <property type="molecule type" value="Genomic_DNA"/>
</dbReference>
<evidence type="ECO:0000313" key="8">
    <source>
        <dbReference type="EMBL" id="ASY66797.1"/>
    </source>
</evidence>
<keyword evidence="3" id="KW-1003">Cell membrane</keyword>
<dbReference type="STRING" id="716928.GCA_000261485_03488"/>
<organism evidence="8 9">
    <name type="scientific">Sinorhizobium sojae CCBAU 05684</name>
    <dbReference type="NCBI Taxonomy" id="716928"/>
    <lineage>
        <taxon>Bacteria</taxon>
        <taxon>Pseudomonadati</taxon>
        <taxon>Pseudomonadota</taxon>
        <taxon>Alphaproteobacteria</taxon>
        <taxon>Hyphomicrobiales</taxon>
        <taxon>Rhizobiaceae</taxon>
        <taxon>Sinorhizobium/Ensifer group</taxon>
        <taxon>Sinorhizobium</taxon>
    </lineage>
</organism>
<comment type="subcellular location">
    <subcellularLocation>
        <location evidence="1">Cell membrane</location>
        <topology evidence="1">Multi-pass membrane protein</topology>
    </subcellularLocation>
</comment>
<dbReference type="PANTHER" id="PTHR43005:SF1">
    <property type="entry name" value="SPERMIDINE_PUTRESCINE TRANSPORT SYSTEM PERMEASE PROTEIN"/>
    <property type="match status" value="1"/>
</dbReference>
<keyword evidence="4 7" id="KW-0812">Transmembrane</keyword>
<evidence type="ECO:0000256" key="5">
    <source>
        <dbReference type="ARBA" id="ARBA00022989"/>
    </source>
</evidence>
<dbReference type="GO" id="GO:0005886">
    <property type="term" value="C:plasma membrane"/>
    <property type="evidence" value="ECO:0007669"/>
    <property type="project" value="UniProtKB-SubCell"/>
</dbReference>
<dbReference type="SUPFAM" id="SSF161098">
    <property type="entry name" value="MetI-like"/>
    <property type="match status" value="1"/>
</dbReference>
<evidence type="ECO:0000256" key="4">
    <source>
        <dbReference type="ARBA" id="ARBA00022692"/>
    </source>
</evidence>
<dbReference type="Gene3D" id="1.10.3720.10">
    <property type="entry name" value="MetI-like"/>
    <property type="match status" value="1"/>
</dbReference>
<evidence type="ECO:0000256" key="1">
    <source>
        <dbReference type="ARBA" id="ARBA00004651"/>
    </source>
</evidence>